<dbReference type="EMBL" id="ASSP01000009">
    <property type="protein sequence ID" value="EOS13733.1"/>
    <property type="molecule type" value="Genomic_DNA"/>
</dbReference>
<evidence type="ECO:0008006" key="10">
    <source>
        <dbReference type="Google" id="ProtNLM"/>
    </source>
</evidence>
<feature type="domain" description="Core-binding (CB)" evidence="7">
    <location>
        <begin position="5"/>
        <end position="88"/>
    </location>
</feature>
<dbReference type="InterPro" id="IPR044068">
    <property type="entry name" value="CB"/>
</dbReference>
<sequence>MKKKRKFNEFMDKLIEKLKEEQRYSTAHIYQSALNAFCEFCGGQAVYFHQLNRANLKSFEAHLRNKPLSWNTVSTYMRMLRVAYNKAVEKKIVVENPLLFQHVYTGVKNNIKRALKVEEIYKLLNKIPVKELPEGLIQCRAWANLMFQLRGMPFVDLAYLHKNDLKDNTISYRRHKTGGDITVDVPETAMELINKYRNTNKDSPYLFPILSGTKTGEDLYIEYQKALRTMNYKLSRLAKKCGVTNKVSSYTTRHTWATLAKYCNFSEQLISDAFGHSSVNVTKTYLKNFKNEEINKANDEIISYVSKNGKRME</sequence>
<evidence type="ECO:0000259" key="6">
    <source>
        <dbReference type="PROSITE" id="PS51898"/>
    </source>
</evidence>
<dbReference type="InterPro" id="IPR002104">
    <property type="entry name" value="Integrase_catalytic"/>
</dbReference>
<dbReference type="PATRIC" id="fig|1235788.3.peg.1609"/>
<dbReference type="Pfam" id="PF00589">
    <property type="entry name" value="Phage_integrase"/>
    <property type="match status" value="1"/>
</dbReference>
<gene>
    <name evidence="8" type="ORF">C802_01576</name>
</gene>
<dbReference type="GO" id="GO:0006310">
    <property type="term" value="P:DNA recombination"/>
    <property type="evidence" value="ECO:0007669"/>
    <property type="project" value="UniProtKB-KW"/>
</dbReference>
<dbReference type="InterPro" id="IPR013762">
    <property type="entry name" value="Integrase-like_cat_sf"/>
</dbReference>
<protein>
    <recommendedName>
        <fullName evidence="10">Site-specific integrase</fullName>
    </recommendedName>
</protein>
<dbReference type="InterPro" id="IPR050090">
    <property type="entry name" value="Tyrosine_recombinase_XerCD"/>
</dbReference>
<dbReference type="PROSITE" id="PS51898">
    <property type="entry name" value="TYR_RECOMBINASE"/>
    <property type="match status" value="1"/>
</dbReference>
<evidence type="ECO:0000259" key="7">
    <source>
        <dbReference type="PROSITE" id="PS51900"/>
    </source>
</evidence>
<dbReference type="InterPro" id="IPR011010">
    <property type="entry name" value="DNA_brk_join_enz"/>
</dbReference>
<keyword evidence="4" id="KW-0233">DNA recombination</keyword>
<dbReference type="PROSITE" id="PS51900">
    <property type="entry name" value="CB"/>
    <property type="match status" value="1"/>
</dbReference>
<dbReference type="OrthoDB" id="1112270at2"/>
<comment type="caution">
    <text evidence="8">The sequence shown here is derived from an EMBL/GenBank/DDBJ whole genome shotgun (WGS) entry which is preliminary data.</text>
</comment>
<keyword evidence="9" id="KW-1185">Reference proteome</keyword>
<keyword evidence="3 5" id="KW-0238">DNA-binding</keyword>
<dbReference type="GO" id="GO:0015074">
    <property type="term" value="P:DNA integration"/>
    <property type="evidence" value="ECO:0007669"/>
    <property type="project" value="UniProtKB-KW"/>
</dbReference>
<dbReference type="Pfam" id="PF13102">
    <property type="entry name" value="Phage_int_SAM_5"/>
    <property type="match status" value="1"/>
</dbReference>
<evidence type="ECO:0000256" key="1">
    <source>
        <dbReference type="ARBA" id="ARBA00008857"/>
    </source>
</evidence>
<dbReference type="AlphaFoldDB" id="R9I9Y3"/>
<evidence type="ECO:0000256" key="5">
    <source>
        <dbReference type="PROSITE-ProRule" id="PRU01248"/>
    </source>
</evidence>
<dbReference type="InterPro" id="IPR010998">
    <property type="entry name" value="Integrase_recombinase_N"/>
</dbReference>
<dbReference type="Gene3D" id="1.10.443.10">
    <property type="entry name" value="Intergrase catalytic core"/>
    <property type="match status" value="1"/>
</dbReference>
<reference evidence="8 9" key="1">
    <citation type="submission" date="2013-04" db="EMBL/GenBank/DDBJ databases">
        <title>The Genome Sequence of Bacteroides massiliensis dnLKV3.</title>
        <authorList>
            <consortium name="The Broad Institute Genomics Platform"/>
            <consortium name="The Broad Institute Genome Sequencing Center for Infectious Disease"/>
            <person name="Earl A."/>
            <person name="Xavier R."/>
            <person name="Kuhn K."/>
            <person name="Stappenbeck T."/>
            <person name="Walker B."/>
            <person name="Young S."/>
            <person name="Zeng Q."/>
            <person name="Gargeya S."/>
            <person name="Fitzgerald M."/>
            <person name="Haas B."/>
            <person name="Abouelleil A."/>
            <person name="Allen A.W."/>
            <person name="Alvarado L."/>
            <person name="Arachchi H.M."/>
            <person name="Berlin A.M."/>
            <person name="Chapman S.B."/>
            <person name="Gainer-Dewar J."/>
            <person name="Goldberg J."/>
            <person name="Griggs A."/>
            <person name="Gujja S."/>
            <person name="Hansen M."/>
            <person name="Howarth C."/>
            <person name="Imamovic A."/>
            <person name="Ireland A."/>
            <person name="Larimer J."/>
            <person name="McCowan C."/>
            <person name="Murphy C."/>
            <person name="Pearson M."/>
            <person name="Poon T.W."/>
            <person name="Priest M."/>
            <person name="Roberts A."/>
            <person name="Saif S."/>
            <person name="Shea T."/>
            <person name="Sisk P."/>
            <person name="Sykes S."/>
            <person name="Wortman J."/>
            <person name="Nusbaum C."/>
            <person name="Birren B."/>
        </authorList>
    </citation>
    <scope>NUCLEOTIDE SEQUENCE [LARGE SCALE GENOMIC DNA]</scope>
    <source>
        <strain evidence="9">dnLKV3</strain>
    </source>
</reference>
<evidence type="ECO:0000313" key="8">
    <source>
        <dbReference type="EMBL" id="EOS13733.1"/>
    </source>
</evidence>
<dbReference type="PANTHER" id="PTHR30349">
    <property type="entry name" value="PHAGE INTEGRASE-RELATED"/>
    <property type="match status" value="1"/>
</dbReference>
<accession>R9I9Y3</accession>
<evidence type="ECO:0000256" key="2">
    <source>
        <dbReference type="ARBA" id="ARBA00022908"/>
    </source>
</evidence>
<comment type="similarity">
    <text evidence="1">Belongs to the 'phage' integrase family.</text>
</comment>
<name>R9I9Y3_9BACT</name>
<dbReference type="STRING" id="1235788.C802_01576"/>
<keyword evidence="2" id="KW-0229">DNA integration</keyword>
<dbReference type="PANTHER" id="PTHR30349:SF64">
    <property type="entry name" value="PROPHAGE INTEGRASE INTD-RELATED"/>
    <property type="match status" value="1"/>
</dbReference>
<dbReference type="RefSeq" id="WP_016275984.1">
    <property type="nucleotide sequence ID" value="NZ_CAJUNV010000001.1"/>
</dbReference>
<dbReference type="SUPFAM" id="SSF56349">
    <property type="entry name" value="DNA breaking-rejoining enzymes"/>
    <property type="match status" value="1"/>
</dbReference>
<dbReference type="InterPro" id="IPR025269">
    <property type="entry name" value="SAM-like_dom"/>
</dbReference>
<evidence type="ECO:0000256" key="4">
    <source>
        <dbReference type="ARBA" id="ARBA00023172"/>
    </source>
</evidence>
<feature type="domain" description="Tyr recombinase" evidence="6">
    <location>
        <begin position="110"/>
        <end position="298"/>
    </location>
</feature>
<evidence type="ECO:0000313" key="9">
    <source>
        <dbReference type="Proteomes" id="UP000014200"/>
    </source>
</evidence>
<dbReference type="Proteomes" id="UP000014200">
    <property type="component" value="Unassembled WGS sequence"/>
</dbReference>
<dbReference type="HOGENOM" id="CLU_033139_0_0_10"/>
<proteinExistence type="inferred from homology"/>
<organism evidence="8 9">
    <name type="scientific">Phocaeicola sartorii</name>
    <dbReference type="NCBI Taxonomy" id="671267"/>
    <lineage>
        <taxon>Bacteria</taxon>
        <taxon>Pseudomonadati</taxon>
        <taxon>Bacteroidota</taxon>
        <taxon>Bacteroidia</taxon>
        <taxon>Bacteroidales</taxon>
        <taxon>Bacteroidaceae</taxon>
        <taxon>Phocaeicola</taxon>
    </lineage>
</organism>
<dbReference type="Gene3D" id="1.10.150.130">
    <property type="match status" value="1"/>
</dbReference>
<dbReference type="GO" id="GO:0003677">
    <property type="term" value="F:DNA binding"/>
    <property type="evidence" value="ECO:0007669"/>
    <property type="project" value="UniProtKB-UniRule"/>
</dbReference>
<dbReference type="GeneID" id="82154653"/>
<evidence type="ECO:0000256" key="3">
    <source>
        <dbReference type="ARBA" id="ARBA00023125"/>
    </source>
</evidence>